<reference evidence="2" key="2">
    <citation type="submission" date="2021-02" db="EMBL/GenBank/DDBJ databases">
        <authorList>
            <person name="Kimball J.A."/>
            <person name="Haas M.W."/>
            <person name="Macchietto M."/>
            <person name="Kono T."/>
            <person name="Duquette J."/>
            <person name="Shao M."/>
        </authorList>
    </citation>
    <scope>NUCLEOTIDE SEQUENCE</scope>
    <source>
        <tissue evidence="2">Fresh leaf tissue</tissue>
    </source>
</reference>
<accession>A0A8J5WPL5</accession>
<name>A0A8J5WPL5_ZIZPA</name>
<evidence type="ECO:0000313" key="3">
    <source>
        <dbReference type="Proteomes" id="UP000729402"/>
    </source>
</evidence>
<reference evidence="2" key="1">
    <citation type="journal article" date="2021" name="bioRxiv">
        <title>Whole Genome Assembly and Annotation of Northern Wild Rice, Zizania palustris L., Supports a Whole Genome Duplication in the Zizania Genus.</title>
        <authorList>
            <person name="Haas M."/>
            <person name="Kono T."/>
            <person name="Macchietto M."/>
            <person name="Millas R."/>
            <person name="McGilp L."/>
            <person name="Shao M."/>
            <person name="Duquette J."/>
            <person name="Hirsch C.N."/>
            <person name="Kimball J."/>
        </authorList>
    </citation>
    <scope>NUCLEOTIDE SEQUENCE</scope>
    <source>
        <tissue evidence="2">Fresh leaf tissue</tissue>
    </source>
</reference>
<evidence type="ECO:0000313" key="2">
    <source>
        <dbReference type="EMBL" id="KAG8093901.1"/>
    </source>
</evidence>
<sequence>MVSQRPIAPPPRRPRFLPAGRPTEHSELCCRRQPLKTCHATSKYLKTIVGFGGVANDRKEESKNHEMSIFSWEEFLIMGGDHHFNP</sequence>
<feature type="region of interest" description="Disordered" evidence="1">
    <location>
        <begin position="1"/>
        <end position="22"/>
    </location>
</feature>
<gene>
    <name evidence="2" type="ORF">GUJ93_ZPchr0012g20602</name>
</gene>
<dbReference type="OrthoDB" id="1734425at2759"/>
<protein>
    <submittedName>
        <fullName evidence="2">Uncharacterized protein</fullName>
    </submittedName>
</protein>
<dbReference type="EMBL" id="JAAALK010000080">
    <property type="protein sequence ID" value="KAG8093901.1"/>
    <property type="molecule type" value="Genomic_DNA"/>
</dbReference>
<organism evidence="2 3">
    <name type="scientific">Zizania palustris</name>
    <name type="common">Northern wild rice</name>
    <dbReference type="NCBI Taxonomy" id="103762"/>
    <lineage>
        <taxon>Eukaryota</taxon>
        <taxon>Viridiplantae</taxon>
        <taxon>Streptophyta</taxon>
        <taxon>Embryophyta</taxon>
        <taxon>Tracheophyta</taxon>
        <taxon>Spermatophyta</taxon>
        <taxon>Magnoliopsida</taxon>
        <taxon>Liliopsida</taxon>
        <taxon>Poales</taxon>
        <taxon>Poaceae</taxon>
        <taxon>BOP clade</taxon>
        <taxon>Oryzoideae</taxon>
        <taxon>Oryzeae</taxon>
        <taxon>Zizaniinae</taxon>
        <taxon>Zizania</taxon>
    </lineage>
</organism>
<dbReference type="AlphaFoldDB" id="A0A8J5WPL5"/>
<comment type="caution">
    <text evidence="2">The sequence shown here is derived from an EMBL/GenBank/DDBJ whole genome shotgun (WGS) entry which is preliminary data.</text>
</comment>
<dbReference type="Proteomes" id="UP000729402">
    <property type="component" value="Unassembled WGS sequence"/>
</dbReference>
<proteinExistence type="predicted"/>
<keyword evidence="3" id="KW-1185">Reference proteome</keyword>
<evidence type="ECO:0000256" key="1">
    <source>
        <dbReference type="SAM" id="MobiDB-lite"/>
    </source>
</evidence>